<feature type="transmembrane region" description="Helical" evidence="1">
    <location>
        <begin position="141"/>
        <end position="162"/>
    </location>
</feature>
<keyword evidence="1" id="KW-0812">Transmembrane</keyword>
<dbReference type="OrthoDB" id="2027431at2"/>
<evidence type="ECO:0000313" key="2">
    <source>
        <dbReference type="EMBL" id="SDO05232.1"/>
    </source>
</evidence>
<feature type="transmembrane region" description="Helical" evidence="1">
    <location>
        <begin position="21"/>
        <end position="44"/>
    </location>
</feature>
<dbReference type="EMBL" id="FNID01000050">
    <property type="protein sequence ID" value="SDO05232.1"/>
    <property type="molecule type" value="Genomic_DNA"/>
</dbReference>
<keyword evidence="3" id="KW-1185">Reference proteome</keyword>
<evidence type="ECO:0000256" key="1">
    <source>
        <dbReference type="SAM" id="Phobius"/>
    </source>
</evidence>
<accession>A0A1H0GEE3</accession>
<feature type="transmembrane region" description="Helical" evidence="1">
    <location>
        <begin position="112"/>
        <end position="129"/>
    </location>
</feature>
<dbReference type="Proteomes" id="UP000199182">
    <property type="component" value="Unassembled WGS sequence"/>
</dbReference>
<dbReference type="STRING" id="258515.SAMN05192585_1505"/>
<name>A0A1H0GEE3_9FIRM</name>
<organism evidence="2 3">
    <name type="scientific">Acetanaerobacterium elongatum</name>
    <dbReference type="NCBI Taxonomy" id="258515"/>
    <lineage>
        <taxon>Bacteria</taxon>
        <taxon>Bacillati</taxon>
        <taxon>Bacillota</taxon>
        <taxon>Clostridia</taxon>
        <taxon>Eubacteriales</taxon>
        <taxon>Oscillospiraceae</taxon>
        <taxon>Acetanaerobacterium</taxon>
    </lineage>
</organism>
<dbReference type="AlphaFoldDB" id="A0A1H0GEE3"/>
<dbReference type="RefSeq" id="WP_092643337.1">
    <property type="nucleotide sequence ID" value="NZ_FNID01000050.1"/>
</dbReference>
<reference evidence="2 3" key="1">
    <citation type="submission" date="2016-10" db="EMBL/GenBank/DDBJ databases">
        <authorList>
            <person name="de Groot N.N."/>
        </authorList>
    </citation>
    <scope>NUCLEOTIDE SEQUENCE [LARGE SCALE GENOMIC DNA]</scope>
    <source>
        <strain evidence="2 3">CGMCC 1.5012</strain>
    </source>
</reference>
<dbReference type="PANTHER" id="PTHR36832:SF1">
    <property type="entry name" value="SLR1174 PROTEIN"/>
    <property type="match status" value="1"/>
</dbReference>
<sequence>MKKYLEILKISFKAQIIYRMDVLFQLLFGITKIIFASVVWGVIFGSRSEVAGFTLNTMLSYYIVSSFLSCMDLSDITGNEMTWRIRDGTFSKYMVVPARVFGYLGAQTAGKAAFYLTFNLIAAVVWVLLFQIKFAITSNALLIIGALLMAALGLVFMLQLNYFLGILTFKFQDVWMFMMIKNNIVQFVTGSLIPLALLPQPVIDAMRLLPFYYVTYLPSMLLIGRNGEELLSGIIIIAVWVAAFIPLNLFTYNHLRKRYEGVGI</sequence>
<feature type="transmembrane region" description="Helical" evidence="1">
    <location>
        <begin position="230"/>
        <end position="250"/>
    </location>
</feature>
<gene>
    <name evidence="2" type="ORF">SAMN05192585_1505</name>
</gene>
<protein>
    <submittedName>
        <fullName evidence="2">ABC-2 type transport system permease protein</fullName>
    </submittedName>
</protein>
<keyword evidence="1" id="KW-1133">Transmembrane helix</keyword>
<proteinExistence type="predicted"/>
<dbReference type="InterPro" id="IPR010390">
    <property type="entry name" value="ABC-2_transporter-like"/>
</dbReference>
<feature type="transmembrane region" description="Helical" evidence="1">
    <location>
        <begin position="50"/>
        <end position="70"/>
    </location>
</feature>
<dbReference type="Pfam" id="PF06182">
    <property type="entry name" value="ABC2_membrane_6"/>
    <property type="match status" value="1"/>
</dbReference>
<keyword evidence="1" id="KW-0472">Membrane</keyword>
<feature type="transmembrane region" description="Helical" evidence="1">
    <location>
        <begin position="174"/>
        <end position="198"/>
    </location>
</feature>
<dbReference type="PANTHER" id="PTHR36832">
    <property type="entry name" value="SLR1174 PROTEIN-RELATED"/>
    <property type="match status" value="1"/>
</dbReference>
<evidence type="ECO:0000313" key="3">
    <source>
        <dbReference type="Proteomes" id="UP000199182"/>
    </source>
</evidence>